<organism evidence="1 2">
    <name type="scientific">Plantactinospora endophytica</name>
    <dbReference type="NCBI Taxonomy" id="673535"/>
    <lineage>
        <taxon>Bacteria</taxon>
        <taxon>Bacillati</taxon>
        <taxon>Actinomycetota</taxon>
        <taxon>Actinomycetes</taxon>
        <taxon>Micromonosporales</taxon>
        <taxon>Micromonosporaceae</taxon>
        <taxon>Plantactinospora</taxon>
    </lineage>
</organism>
<reference evidence="1 2" key="1">
    <citation type="submission" date="2021-01" db="EMBL/GenBank/DDBJ databases">
        <title>Whole genome shotgun sequence of Plantactinospora endophytica NBRC 110450.</title>
        <authorList>
            <person name="Komaki H."/>
            <person name="Tamura T."/>
        </authorList>
    </citation>
    <scope>NUCLEOTIDE SEQUENCE [LARGE SCALE GENOMIC DNA]</scope>
    <source>
        <strain evidence="1 2">NBRC 110450</strain>
    </source>
</reference>
<name>A0ABQ4ECT0_9ACTN</name>
<gene>
    <name evidence="1" type="ORF">Pen02_74810</name>
</gene>
<keyword evidence="2" id="KW-1185">Reference proteome</keyword>
<protein>
    <submittedName>
        <fullName evidence="1">Uncharacterized protein</fullName>
    </submittedName>
</protein>
<comment type="caution">
    <text evidence="1">The sequence shown here is derived from an EMBL/GenBank/DDBJ whole genome shotgun (WGS) entry which is preliminary data.</text>
</comment>
<dbReference type="EMBL" id="BONW01000044">
    <property type="protein sequence ID" value="GIG92545.1"/>
    <property type="molecule type" value="Genomic_DNA"/>
</dbReference>
<dbReference type="RefSeq" id="WP_203870867.1">
    <property type="nucleotide sequence ID" value="NZ_BONW01000044.1"/>
</dbReference>
<proteinExistence type="predicted"/>
<sequence>MAGSHPRALVAAIVVSGLGLAGTLVAGPTAGSLTATGSATSDKPRHSAARLAVPVVAAPECALFRRNGDPARTARRQ</sequence>
<accession>A0ABQ4ECT0</accession>
<evidence type="ECO:0000313" key="2">
    <source>
        <dbReference type="Proteomes" id="UP000646749"/>
    </source>
</evidence>
<evidence type="ECO:0000313" key="1">
    <source>
        <dbReference type="EMBL" id="GIG92545.1"/>
    </source>
</evidence>
<dbReference type="Proteomes" id="UP000646749">
    <property type="component" value="Unassembled WGS sequence"/>
</dbReference>